<keyword evidence="2" id="KW-1185">Reference proteome</keyword>
<dbReference type="EMBL" id="QGHD01000033">
    <property type="protein sequence ID" value="PWK93077.1"/>
    <property type="molecule type" value="Genomic_DNA"/>
</dbReference>
<evidence type="ECO:0000313" key="1">
    <source>
        <dbReference type="EMBL" id="PWK93077.1"/>
    </source>
</evidence>
<reference evidence="1 2" key="1">
    <citation type="submission" date="2018-05" db="EMBL/GenBank/DDBJ databases">
        <title>Animal gut microbial communities from fecal samples from Wisconsin, USA.</title>
        <authorList>
            <person name="Neumann A."/>
        </authorList>
    </citation>
    <scope>NUCLEOTIDE SEQUENCE [LARGE SCALE GENOMIC DNA]</scope>
    <source>
        <strain evidence="1 2">UWS4</strain>
    </source>
</reference>
<evidence type="ECO:0000313" key="2">
    <source>
        <dbReference type="Proteomes" id="UP000245523"/>
    </source>
</evidence>
<comment type="caution">
    <text evidence="1">The sequence shown here is derived from an EMBL/GenBank/DDBJ whole genome shotgun (WGS) entry which is preliminary data.</text>
</comment>
<protein>
    <submittedName>
        <fullName evidence="1">Uncharacterized protein</fullName>
    </submittedName>
</protein>
<dbReference type="Proteomes" id="UP000245523">
    <property type="component" value="Unassembled WGS sequence"/>
</dbReference>
<gene>
    <name evidence="1" type="ORF">B0H50_1333</name>
</gene>
<proteinExistence type="predicted"/>
<accession>A0ABX5LM83</accession>
<name>A0ABX5LM83_9BACT</name>
<sequence length="128" mass="14812">MLDIVRYLGRIFTCHVNIVAATPKFPVPVFELQLGKAFVQLQAAFSLQEAHHAGHGILGRDFQLHVDMVRTNLGLHYRYFLPFAQRTEYFPDFQPSLSVKHLPPEFGANTMWHLQFQLVWAIVFIFSI</sequence>
<organism evidence="1 2">
    <name type="scientific">Hallerella porci</name>
    <dbReference type="NCBI Taxonomy" id="1945871"/>
    <lineage>
        <taxon>Bacteria</taxon>
        <taxon>Pseudomonadati</taxon>
        <taxon>Fibrobacterota</taxon>
        <taxon>Fibrobacteria</taxon>
        <taxon>Fibrobacterales</taxon>
        <taxon>Fibrobacteraceae</taxon>
        <taxon>Hallerella</taxon>
    </lineage>
</organism>